<dbReference type="Proteomes" id="UP000274756">
    <property type="component" value="Unassembled WGS sequence"/>
</dbReference>
<evidence type="ECO:0000313" key="5">
    <source>
        <dbReference type="EMBL" id="VDN58820.1"/>
    </source>
</evidence>
<dbReference type="InterPro" id="IPR040434">
    <property type="entry name" value="TSAP1"/>
</dbReference>
<evidence type="ECO:0000313" key="7">
    <source>
        <dbReference type="Proteomes" id="UP000274756"/>
    </source>
</evidence>
<dbReference type="CDD" id="cd12344">
    <property type="entry name" value="RRM1_SECp43_like"/>
    <property type="match status" value="1"/>
</dbReference>
<dbReference type="SUPFAM" id="SSF54928">
    <property type="entry name" value="RNA-binding domain, RBD"/>
    <property type="match status" value="1"/>
</dbReference>
<dbReference type="Proteomes" id="UP000038040">
    <property type="component" value="Unplaced"/>
</dbReference>
<accession>A0A0N4UCJ7</accession>
<name>A0A0N4UCJ7_DRAME</name>
<dbReference type="PROSITE" id="PS50102">
    <property type="entry name" value="RRM"/>
    <property type="match status" value="2"/>
</dbReference>
<gene>
    <name evidence="5" type="ORF">DME_LOCUS8793</name>
</gene>
<evidence type="ECO:0000256" key="2">
    <source>
        <dbReference type="ARBA" id="ARBA00033477"/>
    </source>
</evidence>
<dbReference type="InterPro" id="IPR035979">
    <property type="entry name" value="RBD_domain_sf"/>
</dbReference>
<dbReference type="STRING" id="318479.A0A0N4UCJ7"/>
<evidence type="ECO:0000313" key="8">
    <source>
        <dbReference type="WBParaSite" id="DME_0000499401-mRNA-1"/>
    </source>
</evidence>
<dbReference type="InterPro" id="IPR000504">
    <property type="entry name" value="RRM_dom"/>
</dbReference>
<feature type="domain" description="RRM" evidence="4">
    <location>
        <begin position="101"/>
        <end position="179"/>
    </location>
</feature>
<evidence type="ECO:0000313" key="6">
    <source>
        <dbReference type="Proteomes" id="UP000038040"/>
    </source>
</evidence>
<sequence>MNRTNGESDRTLWMGDLDEKWDANTIVEAFARMGEQVINVKLVSDKQSGKQAGYCFVEFPDRESARRAMLRINGKIMPKSKPPAAFNLSFANSPSAAYTEYNLFVNNLPSNVDDASLFLIFGERYESCRGAKVYRNTDGSSKGLGFVRFSNQTDQQRALLEMNKYRVEGRPIFLKLAQPKYRAPRQPKFQGVSGADTFGYYVQQQNIPDTSSYYNTGNASTTQHSNYPVSDAYSTPVANQSAYYSGVGSVDSYIPRGTLPIRDPTAEESNDFLVKNGEEFYEALERSRWSQVVCDANITIDDLIHSLS</sequence>
<reference evidence="5 7" key="2">
    <citation type="submission" date="2018-11" db="EMBL/GenBank/DDBJ databases">
        <authorList>
            <consortium name="Pathogen Informatics"/>
        </authorList>
    </citation>
    <scope>NUCLEOTIDE SEQUENCE [LARGE SCALE GENOMIC DNA]</scope>
</reference>
<reference evidence="8" key="1">
    <citation type="submission" date="2017-02" db="UniProtKB">
        <authorList>
            <consortium name="WormBaseParasite"/>
        </authorList>
    </citation>
    <scope>IDENTIFICATION</scope>
</reference>
<dbReference type="PANTHER" id="PTHR37457:SF1">
    <property type="entry name" value="SIMILAR TO HUMAN CHROMOSOME 6 OPEN READING FRAME 52"/>
    <property type="match status" value="1"/>
</dbReference>
<dbReference type="PANTHER" id="PTHR37457">
    <property type="entry name" value="TRNA SELENOCYSTEINE 1-ASSOCIATED PROTEIN 1-RELATED"/>
    <property type="match status" value="1"/>
</dbReference>
<dbReference type="Pfam" id="PF00076">
    <property type="entry name" value="RRM_1"/>
    <property type="match status" value="2"/>
</dbReference>
<evidence type="ECO:0000256" key="1">
    <source>
        <dbReference type="ARBA" id="ARBA00008920"/>
    </source>
</evidence>
<feature type="domain" description="RRM" evidence="4">
    <location>
        <begin position="10"/>
        <end position="93"/>
    </location>
</feature>
<dbReference type="GO" id="GO:0003723">
    <property type="term" value="F:RNA binding"/>
    <property type="evidence" value="ECO:0007669"/>
    <property type="project" value="UniProtKB-UniRule"/>
</dbReference>
<dbReference type="EMBL" id="UYYG01001172">
    <property type="protein sequence ID" value="VDN58820.1"/>
    <property type="molecule type" value="Genomic_DNA"/>
</dbReference>
<dbReference type="AlphaFoldDB" id="A0A0N4UCJ7"/>
<dbReference type="SMART" id="SM00360">
    <property type="entry name" value="RRM"/>
    <property type="match status" value="2"/>
</dbReference>
<dbReference type="WBParaSite" id="DME_0000499401-mRNA-1">
    <property type="protein sequence ID" value="DME_0000499401-mRNA-1"/>
    <property type="gene ID" value="DME_0000499401"/>
</dbReference>
<comment type="similarity">
    <text evidence="1">Belongs to the RRM TRSPAP family.</text>
</comment>
<keyword evidence="3" id="KW-0694">RNA-binding</keyword>
<proteinExistence type="inferred from homology"/>
<keyword evidence="7" id="KW-1185">Reference proteome</keyword>
<dbReference type="FunFam" id="3.30.70.330:FF:000159">
    <property type="entry name" value="tRNA selenocysteine 1-associated protein 1"/>
    <property type="match status" value="1"/>
</dbReference>
<dbReference type="OrthoDB" id="446113at2759"/>
<evidence type="ECO:0000256" key="3">
    <source>
        <dbReference type="PROSITE-ProRule" id="PRU00176"/>
    </source>
</evidence>
<protein>
    <recommendedName>
        <fullName evidence="2">tRNA selenocysteine-associated protein 1</fullName>
    </recommendedName>
</protein>
<dbReference type="InterPro" id="IPR012677">
    <property type="entry name" value="Nucleotide-bd_a/b_plait_sf"/>
</dbReference>
<organism evidence="6 8">
    <name type="scientific">Dracunculus medinensis</name>
    <name type="common">Guinea worm</name>
    <dbReference type="NCBI Taxonomy" id="318479"/>
    <lineage>
        <taxon>Eukaryota</taxon>
        <taxon>Metazoa</taxon>
        <taxon>Ecdysozoa</taxon>
        <taxon>Nematoda</taxon>
        <taxon>Chromadorea</taxon>
        <taxon>Rhabditida</taxon>
        <taxon>Spirurina</taxon>
        <taxon>Dracunculoidea</taxon>
        <taxon>Dracunculidae</taxon>
        <taxon>Dracunculus</taxon>
    </lineage>
</organism>
<dbReference type="Gene3D" id="3.30.70.330">
    <property type="match status" value="2"/>
</dbReference>
<evidence type="ECO:0000259" key="4">
    <source>
        <dbReference type="PROSITE" id="PS50102"/>
    </source>
</evidence>